<evidence type="ECO:0000313" key="2">
    <source>
        <dbReference type="Proteomes" id="UP001055072"/>
    </source>
</evidence>
<organism evidence="1 2">
    <name type="scientific">Irpex rosettiformis</name>
    <dbReference type="NCBI Taxonomy" id="378272"/>
    <lineage>
        <taxon>Eukaryota</taxon>
        <taxon>Fungi</taxon>
        <taxon>Dikarya</taxon>
        <taxon>Basidiomycota</taxon>
        <taxon>Agaricomycotina</taxon>
        <taxon>Agaricomycetes</taxon>
        <taxon>Polyporales</taxon>
        <taxon>Irpicaceae</taxon>
        <taxon>Irpex</taxon>
    </lineage>
</organism>
<sequence length="384" mass="42676">MGDCGPSFVRSRHSLVCAAKRAFQATWNWRTARNSPPSCLLAKMSVRAVSSESSGASLQQRCMEEFLQSEVEILPLEPVPEVWKATAAWSNWQSHALTAEDAESIVCCNPSGLFWTQKLPRVYSGVTRASNTVNQLDTGKADLIIWDQRPRLLGNSVMSQNISLSSRVVALCTECRSSSGCAVHSGAQRCTRLARFTKLAQRRRTSACRNTDIECGHLQDHTLLAQIRHYPLMSSGNLWPKLFHGPHHLPSTFSRERTSSWDAPPDAELPTKVGALYGRTPPTWGTYLLVKHELRYPAPNWFDRTLEIVRLSQALDRAQELPSKPGFQSHSQAALTVDAAICNHNLTISIGFSNEGDRGHWTPSRLTTHLRVSGSTAQPRRGLQ</sequence>
<accession>A0ACB8UEB7</accession>
<keyword evidence="2" id="KW-1185">Reference proteome</keyword>
<proteinExistence type="predicted"/>
<gene>
    <name evidence="1" type="ORF">BDY19DRAFT_903465</name>
</gene>
<name>A0ACB8UEB7_9APHY</name>
<comment type="caution">
    <text evidence="1">The sequence shown here is derived from an EMBL/GenBank/DDBJ whole genome shotgun (WGS) entry which is preliminary data.</text>
</comment>
<dbReference type="EMBL" id="MU274903">
    <property type="protein sequence ID" value="KAI0092688.1"/>
    <property type="molecule type" value="Genomic_DNA"/>
</dbReference>
<evidence type="ECO:0000313" key="1">
    <source>
        <dbReference type="EMBL" id="KAI0092688.1"/>
    </source>
</evidence>
<dbReference type="Proteomes" id="UP001055072">
    <property type="component" value="Unassembled WGS sequence"/>
</dbReference>
<protein>
    <submittedName>
        <fullName evidence="1">Uncharacterized protein</fullName>
    </submittedName>
</protein>
<reference evidence="1" key="1">
    <citation type="journal article" date="2021" name="Environ. Microbiol.">
        <title>Gene family expansions and transcriptome signatures uncover fungal adaptations to wood decay.</title>
        <authorList>
            <person name="Hage H."/>
            <person name="Miyauchi S."/>
            <person name="Viragh M."/>
            <person name="Drula E."/>
            <person name="Min B."/>
            <person name="Chaduli D."/>
            <person name="Navarro D."/>
            <person name="Favel A."/>
            <person name="Norest M."/>
            <person name="Lesage-Meessen L."/>
            <person name="Balint B."/>
            <person name="Merenyi Z."/>
            <person name="de Eugenio L."/>
            <person name="Morin E."/>
            <person name="Martinez A.T."/>
            <person name="Baldrian P."/>
            <person name="Stursova M."/>
            <person name="Martinez M.J."/>
            <person name="Novotny C."/>
            <person name="Magnuson J.K."/>
            <person name="Spatafora J.W."/>
            <person name="Maurice S."/>
            <person name="Pangilinan J."/>
            <person name="Andreopoulos W."/>
            <person name="LaButti K."/>
            <person name="Hundley H."/>
            <person name="Na H."/>
            <person name="Kuo A."/>
            <person name="Barry K."/>
            <person name="Lipzen A."/>
            <person name="Henrissat B."/>
            <person name="Riley R."/>
            <person name="Ahrendt S."/>
            <person name="Nagy L.G."/>
            <person name="Grigoriev I.V."/>
            <person name="Martin F."/>
            <person name="Rosso M.N."/>
        </authorList>
    </citation>
    <scope>NUCLEOTIDE SEQUENCE</scope>
    <source>
        <strain evidence="1">CBS 384.51</strain>
    </source>
</reference>